<proteinExistence type="predicted"/>
<dbReference type="EMBL" id="JBHUMX010000003">
    <property type="protein sequence ID" value="MFD2627521.1"/>
    <property type="molecule type" value="Genomic_DNA"/>
</dbReference>
<reference evidence="2" key="1">
    <citation type="journal article" date="2019" name="Int. J. Syst. Evol. Microbiol.">
        <title>The Global Catalogue of Microorganisms (GCM) 10K type strain sequencing project: providing services to taxonomists for standard genome sequencing and annotation.</title>
        <authorList>
            <consortium name="The Broad Institute Genomics Platform"/>
            <consortium name="The Broad Institute Genome Sequencing Center for Infectious Disease"/>
            <person name="Wu L."/>
            <person name="Ma J."/>
        </authorList>
    </citation>
    <scope>NUCLEOTIDE SEQUENCE [LARGE SCALE GENOMIC DNA]</scope>
    <source>
        <strain evidence="2">TISTR 1858</strain>
    </source>
</reference>
<protein>
    <submittedName>
        <fullName evidence="1">Uncharacterized protein</fullName>
    </submittedName>
</protein>
<accession>A0ABW5PVZ1</accession>
<comment type="caution">
    <text evidence="1">The sequence shown here is derived from an EMBL/GenBank/DDBJ whole genome shotgun (WGS) entry which is preliminary data.</text>
</comment>
<gene>
    <name evidence="1" type="ORF">ACFSUN_01795</name>
</gene>
<name>A0ABW5PVZ1_9BACI</name>
<evidence type="ECO:0000313" key="2">
    <source>
        <dbReference type="Proteomes" id="UP001597451"/>
    </source>
</evidence>
<evidence type="ECO:0000313" key="1">
    <source>
        <dbReference type="EMBL" id="MFD2627521.1"/>
    </source>
</evidence>
<organism evidence="1 2">
    <name type="scientific">Oceanobacillus kapialis</name>
    <dbReference type="NCBI Taxonomy" id="481353"/>
    <lineage>
        <taxon>Bacteria</taxon>
        <taxon>Bacillati</taxon>
        <taxon>Bacillota</taxon>
        <taxon>Bacilli</taxon>
        <taxon>Bacillales</taxon>
        <taxon>Bacillaceae</taxon>
        <taxon>Oceanobacillus</taxon>
    </lineage>
</organism>
<keyword evidence="2" id="KW-1185">Reference proteome</keyword>
<dbReference type="RefSeq" id="WP_379560163.1">
    <property type="nucleotide sequence ID" value="NZ_JBHUMX010000003.1"/>
</dbReference>
<dbReference type="Proteomes" id="UP001597451">
    <property type="component" value="Unassembled WGS sequence"/>
</dbReference>
<sequence length="83" mass="9572">MGECLSPCRPEAFPVVEKQVKQRKGGIIVYYHLDMYKGITNDRMNHIRKETYENNTVIKANGVIDWKLNTSMLIILIFRSGKG</sequence>